<dbReference type="Proteomes" id="UP000288805">
    <property type="component" value="Unassembled WGS sequence"/>
</dbReference>
<protein>
    <recommendedName>
        <fullName evidence="9">Phytosulfokine</fullName>
    </recommendedName>
    <component>
        <recommendedName>
            <fullName evidence="9">Phytosulfokine-alpha</fullName>
            <shortName evidence="9">PSK-alpha</shortName>
            <shortName evidence="9">Phytosulfokine-a</shortName>
        </recommendedName>
    </component>
    <component>
        <recommendedName>
            <fullName evidence="9">Phytosulfokine-beta</fullName>
            <shortName evidence="9">PSK-beta</shortName>
            <shortName evidence="9">Phytosulfokine-b</shortName>
        </recommendedName>
    </component>
</protein>
<evidence type="ECO:0000256" key="2">
    <source>
        <dbReference type="ARBA" id="ARBA00010781"/>
    </source>
</evidence>
<keyword evidence="6 9" id="KW-0732">Signal</keyword>
<dbReference type="EMBL" id="QGNW01001256">
    <property type="protein sequence ID" value="RVW48185.1"/>
    <property type="molecule type" value="Genomic_DNA"/>
</dbReference>
<keyword evidence="3 9" id="KW-0217">Developmental protein</keyword>
<keyword evidence="8 9" id="KW-0339">Growth factor</keyword>
<keyword evidence="4 9" id="KW-0964">Secreted</keyword>
<evidence type="ECO:0000256" key="7">
    <source>
        <dbReference type="ARBA" id="ARBA00022782"/>
    </source>
</evidence>
<comment type="PTM">
    <text evidence="9">Sulfation is important for activity and for the binding to a putative membrane receptor.</text>
</comment>
<dbReference type="GO" id="GO:0008283">
    <property type="term" value="P:cell population proliferation"/>
    <property type="evidence" value="ECO:0007669"/>
    <property type="project" value="UniProtKB-UniRule"/>
</dbReference>
<dbReference type="GO" id="GO:0030154">
    <property type="term" value="P:cell differentiation"/>
    <property type="evidence" value="ECO:0007669"/>
    <property type="project" value="UniProtKB-UniRule"/>
</dbReference>
<sequence length="154" mass="17598">MELLCLIGFEVDEDSHEMTDRSSLTLLFIRPFAPPSPYPEAEPPLFHTQNEAKFLGVYYLHSLSFSSLLLLRIARLLATKQDEQVVMGEWMTHAGTSKGEDVLNLMGLEKCHENDEECLKRRMVAEAHLDYIIPNIISLKISVQRTRTSVPRLL</sequence>
<dbReference type="InterPro" id="IPR009438">
    <property type="entry name" value="Phytosulfokine"/>
</dbReference>
<evidence type="ECO:0000256" key="8">
    <source>
        <dbReference type="ARBA" id="ARBA00023030"/>
    </source>
</evidence>
<comment type="similarity">
    <text evidence="2 9">Belongs to the phytosulfokine family.</text>
</comment>
<dbReference type="Pfam" id="PF06404">
    <property type="entry name" value="PSK"/>
    <property type="match status" value="1"/>
</dbReference>
<organism evidence="10 11">
    <name type="scientific">Vitis vinifera</name>
    <name type="common">Grape</name>
    <dbReference type="NCBI Taxonomy" id="29760"/>
    <lineage>
        <taxon>Eukaryota</taxon>
        <taxon>Viridiplantae</taxon>
        <taxon>Streptophyta</taxon>
        <taxon>Embryophyta</taxon>
        <taxon>Tracheophyta</taxon>
        <taxon>Spermatophyta</taxon>
        <taxon>Magnoliopsida</taxon>
        <taxon>eudicotyledons</taxon>
        <taxon>Gunneridae</taxon>
        <taxon>Pentapetalae</taxon>
        <taxon>rosids</taxon>
        <taxon>Vitales</taxon>
        <taxon>Vitaceae</taxon>
        <taxon>Viteae</taxon>
        <taxon>Vitis</taxon>
    </lineage>
</organism>
<proteinExistence type="inferred from homology"/>
<dbReference type="PANTHER" id="PTHR33285">
    <property type="entry name" value="PHYTOSULFOKINES 3"/>
    <property type="match status" value="1"/>
</dbReference>
<evidence type="ECO:0000256" key="6">
    <source>
        <dbReference type="ARBA" id="ARBA00022729"/>
    </source>
</evidence>
<evidence type="ECO:0000313" key="10">
    <source>
        <dbReference type="EMBL" id="RVW48185.1"/>
    </source>
</evidence>
<comment type="function">
    <text evidence="9">Promotes plant cell differentiation, organogenesis and somatic embryogenesis as well as cell proliferation.</text>
</comment>
<name>A0A438EKN6_VITVI</name>
<comment type="PTM">
    <text evidence="9">PSK-alpha is produced by endopeptidase digestion. PSK-beta is produced from PSK-alpha by exopeptidase digestion.</text>
</comment>
<dbReference type="AlphaFoldDB" id="A0A438EKN6"/>
<dbReference type="PANTHER" id="PTHR33285:SF33">
    <property type="entry name" value="PHYTOSULFOKINE"/>
    <property type="match status" value="1"/>
</dbReference>
<evidence type="ECO:0000256" key="5">
    <source>
        <dbReference type="ARBA" id="ARBA00022641"/>
    </source>
</evidence>
<evidence type="ECO:0000256" key="9">
    <source>
        <dbReference type="RuleBase" id="RU368031"/>
    </source>
</evidence>
<keyword evidence="5 9" id="KW-0765">Sulfation</keyword>
<gene>
    <name evidence="10" type="ORF">CK203_084782</name>
</gene>
<keyword evidence="7 9" id="KW-0221">Differentiation</keyword>
<accession>A0A438EKN6</accession>
<comment type="caution">
    <text evidence="10">The sequence shown here is derived from an EMBL/GenBank/DDBJ whole genome shotgun (WGS) entry which is preliminary data.</text>
</comment>
<reference evidence="10 11" key="1">
    <citation type="journal article" date="2018" name="PLoS Genet.">
        <title>Population sequencing reveals clonal diversity and ancestral inbreeding in the grapevine cultivar Chardonnay.</title>
        <authorList>
            <person name="Roach M.J."/>
            <person name="Johnson D.L."/>
            <person name="Bohlmann J."/>
            <person name="van Vuuren H.J."/>
            <person name="Jones S.J."/>
            <person name="Pretorius I.S."/>
            <person name="Schmidt S.A."/>
            <person name="Borneman A.R."/>
        </authorList>
    </citation>
    <scope>NUCLEOTIDE SEQUENCE [LARGE SCALE GENOMIC DNA]</scope>
    <source>
        <strain evidence="11">cv. Chardonnay</strain>
        <tissue evidence="10">Leaf</tissue>
    </source>
</reference>
<comment type="subcellular location">
    <subcellularLocation>
        <location evidence="1 9">Secreted</location>
    </subcellularLocation>
</comment>
<evidence type="ECO:0000313" key="11">
    <source>
        <dbReference type="Proteomes" id="UP000288805"/>
    </source>
</evidence>
<evidence type="ECO:0000256" key="1">
    <source>
        <dbReference type="ARBA" id="ARBA00004613"/>
    </source>
</evidence>
<evidence type="ECO:0000256" key="3">
    <source>
        <dbReference type="ARBA" id="ARBA00022473"/>
    </source>
</evidence>
<dbReference type="OrthoDB" id="1914102at2759"/>
<dbReference type="GO" id="GO:0008083">
    <property type="term" value="F:growth factor activity"/>
    <property type="evidence" value="ECO:0007669"/>
    <property type="project" value="UniProtKB-UniRule"/>
</dbReference>
<evidence type="ECO:0000256" key="4">
    <source>
        <dbReference type="ARBA" id="ARBA00022525"/>
    </source>
</evidence>
<dbReference type="GO" id="GO:0005576">
    <property type="term" value="C:extracellular region"/>
    <property type="evidence" value="ECO:0007669"/>
    <property type="project" value="UniProtKB-SubCell"/>
</dbReference>